<dbReference type="Pfam" id="PF02826">
    <property type="entry name" value="2-Hacid_dh_C"/>
    <property type="match status" value="1"/>
</dbReference>
<dbReference type="OrthoDB" id="9805416at2"/>
<feature type="domain" description="D-isomer specific 2-hydroxyacid dehydrogenase NAD-binding" evidence="5">
    <location>
        <begin position="106"/>
        <end position="290"/>
    </location>
</feature>
<evidence type="ECO:0000259" key="5">
    <source>
        <dbReference type="Pfam" id="PF02826"/>
    </source>
</evidence>
<accession>A0A1I3TKR2</accession>
<proteinExistence type="inferred from homology"/>
<dbReference type="InterPro" id="IPR058205">
    <property type="entry name" value="D-LDH-like"/>
</dbReference>
<dbReference type="GO" id="GO:0008720">
    <property type="term" value="F:D-lactate dehydrogenase (NAD+) activity"/>
    <property type="evidence" value="ECO:0007669"/>
    <property type="project" value="TreeGrafter"/>
</dbReference>
<dbReference type="PANTHER" id="PTHR43026:SF1">
    <property type="entry name" value="2-HYDROXYACID DEHYDROGENASE HOMOLOG 1-RELATED"/>
    <property type="match status" value="1"/>
</dbReference>
<name>A0A1I3TKR2_9FLAO</name>
<evidence type="ECO:0000256" key="2">
    <source>
        <dbReference type="ARBA" id="ARBA00023027"/>
    </source>
</evidence>
<keyword evidence="2" id="KW-0520">NAD</keyword>
<comment type="similarity">
    <text evidence="1 3">Belongs to the D-isomer specific 2-hydroxyacid dehydrogenase family.</text>
</comment>
<dbReference type="Pfam" id="PF00389">
    <property type="entry name" value="2-Hacid_dh"/>
    <property type="match status" value="1"/>
</dbReference>
<dbReference type="SUPFAM" id="SSF51735">
    <property type="entry name" value="NAD(P)-binding Rossmann-fold domains"/>
    <property type="match status" value="1"/>
</dbReference>
<dbReference type="InterPro" id="IPR036291">
    <property type="entry name" value="NAD(P)-bd_dom_sf"/>
</dbReference>
<dbReference type="AlphaFoldDB" id="A0A1I3TKR2"/>
<evidence type="ECO:0000313" key="7">
    <source>
        <dbReference type="Proteomes" id="UP000243887"/>
    </source>
</evidence>
<dbReference type="RefSeq" id="WP_090680208.1">
    <property type="nucleotide sequence ID" value="NZ_FORU01000014.1"/>
</dbReference>
<dbReference type="PANTHER" id="PTHR43026">
    <property type="entry name" value="2-HYDROXYACID DEHYDROGENASE HOMOLOG 1-RELATED"/>
    <property type="match status" value="1"/>
</dbReference>
<protein>
    <submittedName>
        <fullName evidence="6">D-3-phosphoglycerate dehydrogenase</fullName>
    </submittedName>
</protein>
<dbReference type="InterPro" id="IPR006140">
    <property type="entry name" value="D-isomer_DH_NAD-bd"/>
</dbReference>
<keyword evidence="3" id="KW-0560">Oxidoreductase</keyword>
<dbReference type="EMBL" id="FORU01000014">
    <property type="protein sequence ID" value="SFJ71465.1"/>
    <property type="molecule type" value="Genomic_DNA"/>
</dbReference>
<evidence type="ECO:0000256" key="3">
    <source>
        <dbReference type="RuleBase" id="RU003719"/>
    </source>
</evidence>
<feature type="domain" description="D-isomer specific 2-hydroxyacid dehydrogenase catalytic" evidence="4">
    <location>
        <begin position="30"/>
        <end position="310"/>
    </location>
</feature>
<reference evidence="7" key="1">
    <citation type="submission" date="2016-10" db="EMBL/GenBank/DDBJ databases">
        <authorList>
            <person name="Varghese N."/>
            <person name="Submissions S."/>
        </authorList>
    </citation>
    <scope>NUCLEOTIDE SEQUENCE [LARGE SCALE GENOMIC DNA]</scope>
    <source>
        <strain evidence="7">DSM 26542</strain>
    </source>
</reference>
<dbReference type="InterPro" id="IPR006139">
    <property type="entry name" value="D-isomer_2_OHA_DH_cat_dom"/>
</dbReference>
<dbReference type="SUPFAM" id="SSF52283">
    <property type="entry name" value="Formate/glycerate dehydrogenase catalytic domain-like"/>
    <property type="match status" value="1"/>
</dbReference>
<gene>
    <name evidence="6" type="ORF">SAMN04487893_11411</name>
</gene>
<sequence length="313" mass="35398">MKKVLHIDSNHPIMLSGLEALGYTNVENYISTKEEIEKSISDYEGIVIRSRFKIDQEFIKKATNLKFIARVGAGLENIDCEYAMSKGIALIAAPEGNRTAVGEHALGMLLCLMNRLNLVDQEVRNGVWLREENRGFEIEGKTVGIIGYGNMGKAFAKRLQGFDCEVLFYDIKPNVEDDFAKQVSLRELQRRTDILSLHTPQTPETLYLINKDIIEGFQKPIWFINTARGKSVNTADLVEALKSEKVRGAALDVLEYEKNSFEDMFTEGTLPEPMNYLINAPNVLLSPHIAGWTWESKEKLAQTILDKLKRITL</sequence>
<evidence type="ECO:0000313" key="6">
    <source>
        <dbReference type="EMBL" id="SFJ71465.1"/>
    </source>
</evidence>
<dbReference type="GO" id="GO:0051287">
    <property type="term" value="F:NAD binding"/>
    <property type="evidence" value="ECO:0007669"/>
    <property type="project" value="InterPro"/>
</dbReference>
<evidence type="ECO:0000259" key="4">
    <source>
        <dbReference type="Pfam" id="PF00389"/>
    </source>
</evidence>
<organism evidence="6 7">
    <name type="scientific">Myroides guanonis</name>
    <dbReference type="NCBI Taxonomy" id="1150112"/>
    <lineage>
        <taxon>Bacteria</taxon>
        <taxon>Pseudomonadati</taxon>
        <taxon>Bacteroidota</taxon>
        <taxon>Flavobacteriia</taxon>
        <taxon>Flavobacteriales</taxon>
        <taxon>Flavobacteriaceae</taxon>
        <taxon>Myroides</taxon>
    </lineage>
</organism>
<dbReference type="CDD" id="cd12179">
    <property type="entry name" value="2-Hacid_dh_14"/>
    <property type="match status" value="1"/>
</dbReference>
<dbReference type="Gene3D" id="3.40.50.720">
    <property type="entry name" value="NAD(P)-binding Rossmann-like Domain"/>
    <property type="match status" value="2"/>
</dbReference>
<dbReference type="STRING" id="1150112.SAMN04487893_11411"/>
<evidence type="ECO:0000256" key="1">
    <source>
        <dbReference type="ARBA" id="ARBA00005854"/>
    </source>
</evidence>
<dbReference type="Proteomes" id="UP000243887">
    <property type="component" value="Unassembled WGS sequence"/>
</dbReference>
<keyword evidence="7" id="KW-1185">Reference proteome</keyword>